<accession>A0ABR0CA68</accession>
<sequence length="111" mass="11489">MDLWIDLLAASPPAEQPLPPLARSDAPLPSPPSDLGPPEANLKGTRTGEGERAPASRGREAVQLPKHSAQALNGDPDARRDSPSLPPAPDKAGPSSFRVLALVHGPEAGNQ</sequence>
<feature type="region of interest" description="Disordered" evidence="1">
    <location>
        <begin position="1"/>
        <end position="111"/>
    </location>
</feature>
<evidence type="ECO:0000313" key="3">
    <source>
        <dbReference type="Proteomes" id="UP001287286"/>
    </source>
</evidence>
<proteinExistence type="predicted"/>
<evidence type="ECO:0000313" key="2">
    <source>
        <dbReference type="EMBL" id="KAK4092828.1"/>
    </source>
</evidence>
<protein>
    <submittedName>
        <fullName evidence="2">Uncharacterized protein</fullName>
    </submittedName>
</protein>
<gene>
    <name evidence="2" type="ORF">Purlil1_2753</name>
</gene>
<dbReference type="Proteomes" id="UP001287286">
    <property type="component" value="Unassembled WGS sequence"/>
</dbReference>
<comment type="caution">
    <text evidence="2">The sequence shown here is derived from an EMBL/GenBank/DDBJ whole genome shotgun (WGS) entry which is preliminary data.</text>
</comment>
<reference evidence="2 3" key="1">
    <citation type="journal article" date="2024" name="Microbiol. Resour. Announc.">
        <title>Genome annotations for the ascomycete fungi Trichoderma harzianum, Trichoderma aggressivum, and Purpureocillium lilacinum.</title>
        <authorList>
            <person name="Beijen E.P.W."/>
            <person name="Ohm R.A."/>
        </authorList>
    </citation>
    <scope>NUCLEOTIDE SEQUENCE [LARGE SCALE GENOMIC DNA]</scope>
    <source>
        <strain evidence="2 3">CBS 150709</strain>
    </source>
</reference>
<keyword evidence="3" id="KW-1185">Reference proteome</keyword>
<dbReference type="EMBL" id="JAWRVI010000007">
    <property type="protein sequence ID" value="KAK4092828.1"/>
    <property type="molecule type" value="Genomic_DNA"/>
</dbReference>
<feature type="compositionally biased region" description="Basic and acidic residues" evidence="1">
    <location>
        <begin position="46"/>
        <end position="60"/>
    </location>
</feature>
<name>A0ABR0CA68_PURLI</name>
<evidence type="ECO:0000256" key="1">
    <source>
        <dbReference type="SAM" id="MobiDB-lite"/>
    </source>
</evidence>
<organism evidence="2 3">
    <name type="scientific">Purpureocillium lilacinum</name>
    <name type="common">Paecilomyces lilacinus</name>
    <dbReference type="NCBI Taxonomy" id="33203"/>
    <lineage>
        <taxon>Eukaryota</taxon>
        <taxon>Fungi</taxon>
        <taxon>Dikarya</taxon>
        <taxon>Ascomycota</taxon>
        <taxon>Pezizomycotina</taxon>
        <taxon>Sordariomycetes</taxon>
        <taxon>Hypocreomycetidae</taxon>
        <taxon>Hypocreales</taxon>
        <taxon>Ophiocordycipitaceae</taxon>
        <taxon>Purpureocillium</taxon>
    </lineage>
</organism>